<keyword evidence="3" id="KW-1185">Reference proteome</keyword>
<keyword evidence="1" id="KW-1133">Transmembrane helix</keyword>
<evidence type="ECO:0000313" key="3">
    <source>
        <dbReference type="Proteomes" id="UP001476798"/>
    </source>
</evidence>
<name>A0ABV0MWU4_9TELE</name>
<gene>
    <name evidence="2" type="ORF">GOODEAATRI_031899</name>
</gene>
<proteinExistence type="predicted"/>
<keyword evidence="1" id="KW-0472">Membrane</keyword>
<sequence length="114" mass="13395">MLLRLYDSTPADKKIQVFNPGRANFMWSLQVLSAFVGFLHAFWLMDWCLVQSVPRLSSIDCCRYYRLMPLCNLPEIKWVLFSFLPSSWSKLMAKSLEHQQSIEDLNEQLQTGKF</sequence>
<comment type="caution">
    <text evidence="2">The sequence shown here is derived from an EMBL/GenBank/DDBJ whole genome shotgun (WGS) entry which is preliminary data.</text>
</comment>
<reference evidence="2 3" key="1">
    <citation type="submission" date="2021-06" db="EMBL/GenBank/DDBJ databases">
        <authorList>
            <person name="Palmer J.M."/>
        </authorList>
    </citation>
    <scope>NUCLEOTIDE SEQUENCE [LARGE SCALE GENOMIC DNA]</scope>
    <source>
        <strain evidence="2 3">GA_2019</strain>
        <tissue evidence="2">Muscle</tissue>
    </source>
</reference>
<dbReference type="EMBL" id="JAHRIO010015669">
    <property type="protein sequence ID" value="MEQ2163598.1"/>
    <property type="molecule type" value="Genomic_DNA"/>
</dbReference>
<accession>A0ABV0MWU4</accession>
<feature type="transmembrane region" description="Helical" evidence="1">
    <location>
        <begin position="25"/>
        <end position="45"/>
    </location>
</feature>
<evidence type="ECO:0000256" key="1">
    <source>
        <dbReference type="SAM" id="Phobius"/>
    </source>
</evidence>
<organism evidence="2 3">
    <name type="scientific">Goodea atripinnis</name>
    <dbReference type="NCBI Taxonomy" id="208336"/>
    <lineage>
        <taxon>Eukaryota</taxon>
        <taxon>Metazoa</taxon>
        <taxon>Chordata</taxon>
        <taxon>Craniata</taxon>
        <taxon>Vertebrata</taxon>
        <taxon>Euteleostomi</taxon>
        <taxon>Actinopterygii</taxon>
        <taxon>Neopterygii</taxon>
        <taxon>Teleostei</taxon>
        <taxon>Neoteleostei</taxon>
        <taxon>Acanthomorphata</taxon>
        <taxon>Ovalentaria</taxon>
        <taxon>Atherinomorphae</taxon>
        <taxon>Cyprinodontiformes</taxon>
        <taxon>Goodeidae</taxon>
        <taxon>Goodea</taxon>
    </lineage>
</organism>
<evidence type="ECO:0000313" key="2">
    <source>
        <dbReference type="EMBL" id="MEQ2163598.1"/>
    </source>
</evidence>
<keyword evidence="1" id="KW-0812">Transmembrane</keyword>
<protein>
    <submittedName>
        <fullName evidence="2">Uncharacterized protein</fullName>
    </submittedName>
</protein>
<dbReference type="Proteomes" id="UP001476798">
    <property type="component" value="Unassembled WGS sequence"/>
</dbReference>